<dbReference type="InterPro" id="IPR007282">
    <property type="entry name" value="NOT2/3/5_C"/>
</dbReference>
<dbReference type="InterPro" id="IPR040168">
    <property type="entry name" value="Not2/3/5"/>
</dbReference>
<gene>
    <name evidence="6" type="primary">AlNc14C90G5650</name>
    <name evidence="6" type="ORF">ALNC14_064220</name>
</gene>
<keyword evidence="2" id="KW-0805">Transcription regulation</keyword>
<feature type="compositionally biased region" description="Basic and acidic residues" evidence="4">
    <location>
        <begin position="169"/>
        <end position="178"/>
    </location>
</feature>
<dbReference type="GO" id="GO:0006355">
    <property type="term" value="P:regulation of DNA-templated transcription"/>
    <property type="evidence" value="ECO:0007669"/>
    <property type="project" value="InterPro"/>
</dbReference>
<feature type="domain" description="NOT2/NOT3/NOT5 C-terminal" evidence="5">
    <location>
        <begin position="272"/>
        <end position="387"/>
    </location>
</feature>
<dbReference type="AlphaFoldDB" id="F0WGB9"/>
<organism evidence="6">
    <name type="scientific">Albugo laibachii Nc14</name>
    <dbReference type="NCBI Taxonomy" id="890382"/>
    <lineage>
        <taxon>Eukaryota</taxon>
        <taxon>Sar</taxon>
        <taxon>Stramenopiles</taxon>
        <taxon>Oomycota</taxon>
        <taxon>Peronosporomycetes</taxon>
        <taxon>Albuginales</taxon>
        <taxon>Albuginaceae</taxon>
        <taxon>Albugo</taxon>
    </lineage>
</organism>
<proteinExistence type="inferred from homology"/>
<feature type="compositionally biased region" description="Polar residues" evidence="4">
    <location>
        <begin position="192"/>
        <end position="204"/>
    </location>
</feature>
<feature type="region of interest" description="Disordered" evidence="4">
    <location>
        <begin position="166"/>
        <end position="204"/>
    </location>
</feature>
<protein>
    <submittedName>
        <fullName evidence="6">Uncharacterized protein AlNc14C90G5650</fullName>
    </submittedName>
</protein>
<dbReference type="EMBL" id="FR824135">
    <property type="protein sequence ID" value="CCA20279.1"/>
    <property type="molecule type" value="Genomic_DNA"/>
</dbReference>
<evidence type="ECO:0000313" key="6">
    <source>
        <dbReference type="EMBL" id="CCA20279.1"/>
    </source>
</evidence>
<feature type="compositionally biased region" description="Low complexity" evidence="4">
    <location>
        <begin position="180"/>
        <end position="191"/>
    </location>
</feature>
<dbReference type="InterPro" id="IPR038635">
    <property type="entry name" value="CCR4-NOT_su2/3/5_C_sf"/>
</dbReference>
<dbReference type="GO" id="GO:0030015">
    <property type="term" value="C:CCR4-NOT core complex"/>
    <property type="evidence" value="ECO:0007669"/>
    <property type="project" value="InterPro"/>
</dbReference>
<keyword evidence="3" id="KW-0804">Transcription</keyword>
<name>F0WGB9_9STRA</name>
<evidence type="ECO:0000256" key="3">
    <source>
        <dbReference type="ARBA" id="ARBA00023163"/>
    </source>
</evidence>
<dbReference type="PANTHER" id="PTHR23326">
    <property type="entry name" value="CCR4 NOT-RELATED"/>
    <property type="match status" value="1"/>
</dbReference>
<evidence type="ECO:0000256" key="4">
    <source>
        <dbReference type="SAM" id="MobiDB-lite"/>
    </source>
</evidence>
<dbReference type="Gene3D" id="2.30.30.1020">
    <property type="entry name" value="CCR4-NOT complex subunit 2/3/5, C-terminal domain"/>
    <property type="match status" value="1"/>
</dbReference>
<dbReference type="Pfam" id="PF04153">
    <property type="entry name" value="NOT2_3_5_C"/>
    <property type="match status" value="1"/>
</dbReference>
<accession>F0WGB9</accession>
<sequence>MIDPSKDKLAYFKDNFQSAEDEEIFDASRYYYQREDFGGILNETMEDPSNLFAFPELSDGNTLESEFSASSNVFPDFNSNIMPSHSLLFGSPTDSSGLLDASGTDSMNRFQSEELATISKLAPDLSEFPALGSRMQMLSIDNDTQPQRSYRSSEFIVQKEDFPALFSGGKHEKNERGKRSSGSKSIGSNRSQGLKPSMTNSATNLTGETLFSSRSKHAAPRESIPGLDETHRFGLLGMLESMLRPNEKTNVTVSYDLTTLGLDLNASEPLYPTFTSPWAQTDSNKEPHFVIPNCYYNPPMLKPNYFAKYQLETLFYTFYSMPKDILQAYAAQELYARGWRYHLERSIWLKRANMRDLALDKPLENDRIEDGNGAFVYFDANHWECRRLTDPENLESGLMSEESVRVKPNV</sequence>
<evidence type="ECO:0000256" key="1">
    <source>
        <dbReference type="ARBA" id="ARBA00007682"/>
    </source>
</evidence>
<comment type="similarity">
    <text evidence="1">Belongs to the CNOT2/3/5 family.</text>
</comment>
<dbReference type="HOGENOM" id="CLU_028943_0_0_1"/>
<evidence type="ECO:0000256" key="2">
    <source>
        <dbReference type="ARBA" id="ARBA00023015"/>
    </source>
</evidence>
<reference evidence="6" key="2">
    <citation type="submission" date="2011-02" db="EMBL/GenBank/DDBJ databases">
        <authorList>
            <person name="MacLean D."/>
        </authorList>
    </citation>
    <scope>NUCLEOTIDE SEQUENCE</scope>
</reference>
<reference evidence="6" key="1">
    <citation type="journal article" date="2011" name="PLoS Biol.">
        <title>Gene gain and loss during evolution of obligate parasitism in the white rust pathogen of Arabidopsis thaliana.</title>
        <authorList>
            <person name="Kemen E."/>
            <person name="Gardiner A."/>
            <person name="Schultz-Larsen T."/>
            <person name="Kemen A.C."/>
            <person name="Balmuth A.L."/>
            <person name="Robert-Seilaniantz A."/>
            <person name="Bailey K."/>
            <person name="Holub E."/>
            <person name="Studholme D.J."/>
            <person name="Maclean D."/>
            <person name="Jones J.D."/>
        </authorList>
    </citation>
    <scope>NUCLEOTIDE SEQUENCE</scope>
</reference>
<evidence type="ECO:0000259" key="5">
    <source>
        <dbReference type="Pfam" id="PF04153"/>
    </source>
</evidence>